<sequence>MPNLLSRLKLHCGTQVLGRAGQKARSEADGLSTHCSRRGKQREVTEGRVLSSTLPISFRSGPPFTSDEPSFWQKPERGTPFPLLQLTAAASRSPLLMPTWDFTRGLDEAENGGANGYPLFLLASIIRKHHFITIN</sequence>
<evidence type="ECO:0000313" key="3">
    <source>
        <dbReference type="Proteomes" id="UP000314294"/>
    </source>
</evidence>
<name>A0A4Z2JG10_9TELE</name>
<organism evidence="2 3">
    <name type="scientific">Liparis tanakae</name>
    <name type="common">Tanaka's snailfish</name>
    <dbReference type="NCBI Taxonomy" id="230148"/>
    <lineage>
        <taxon>Eukaryota</taxon>
        <taxon>Metazoa</taxon>
        <taxon>Chordata</taxon>
        <taxon>Craniata</taxon>
        <taxon>Vertebrata</taxon>
        <taxon>Euteleostomi</taxon>
        <taxon>Actinopterygii</taxon>
        <taxon>Neopterygii</taxon>
        <taxon>Teleostei</taxon>
        <taxon>Neoteleostei</taxon>
        <taxon>Acanthomorphata</taxon>
        <taxon>Eupercaria</taxon>
        <taxon>Perciformes</taxon>
        <taxon>Cottioidei</taxon>
        <taxon>Cottales</taxon>
        <taxon>Liparidae</taxon>
        <taxon>Liparis</taxon>
    </lineage>
</organism>
<proteinExistence type="predicted"/>
<dbReference type="AlphaFoldDB" id="A0A4Z2JG10"/>
<evidence type="ECO:0000313" key="2">
    <source>
        <dbReference type="EMBL" id="TNN89185.1"/>
    </source>
</evidence>
<gene>
    <name evidence="2" type="ORF">EYF80_000473</name>
</gene>
<dbReference type="Proteomes" id="UP000314294">
    <property type="component" value="Unassembled WGS sequence"/>
</dbReference>
<dbReference type="EMBL" id="SRLO01000002">
    <property type="protein sequence ID" value="TNN89185.1"/>
    <property type="molecule type" value="Genomic_DNA"/>
</dbReference>
<keyword evidence="3" id="KW-1185">Reference proteome</keyword>
<feature type="region of interest" description="Disordered" evidence="1">
    <location>
        <begin position="23"/>
        <end position="46"/>
    </location>
</feature>
<accession>A0A4Z2JG10</accession>
<comment type="caution">
    <text evidence="2">The sequence shown here is derived from an EMBL/GenBank/DDBJ whole genome shotgun (WGS) entry which is preliminary data.</text>
</comment>
<reference evidence="2 3" key="1">
    <citation type="submission" date="2019-03" db="EMBL/GenBank/DDBJ databases">
        <title>First draft genome of Liparis tanakae, snailfish: a comprehensive survey of snailfish specific genes.</title>
        <authorList>
            <person name="Kim W."/>
            <person name="Song I."/>
            <person name="Jeong J.-H."/>
            <person name="Kim D."/>
            <person name="Kim S."/>
            <person name="Ryu S."/>
            <person name="Song J.Y."/>
            <person name="Lee S.K."/>
        </authorList>
    </citation>
    <scope>NUCLEOTIDE SEQUENCE [LARGE SCALE GENOMIC DNA]</scope>
    <source>
        <tissue evidence="2">Muscle</tissue>
    </source>
</reference>
<protein>
    <submittedName>
        <fullName evidence="2">Uncharacterized protein</fullName>
    </submittedName>
</protein>
<evidence type="ECO:0000256" key="1">
    <source>
        <dbReference type="SAM" id="MobiDB-lite"/>
    </source>
</evidence>